<feature type="compositionally biased region" description="Polar residues" evidence="1">
    <location>
        <begin position="229"/>
        <end position="238"/>
    </location>
</feature>
<comment type="caution">
    <text evidence="2">The sequence shown here is derived from an EMBL/GenBank/DDBJ whole genome shotgun (WGS) entry which is preliminary data.</text>
</comment>
<dbReference type="AlphaFoldDB" id="A0A543IPS1"/>
<keyword evidence="3" id="KW-1185">Reference proteome</keyword>
<protein>
    <submittedName>
        <fullName evidence="2">Uncharacterized protein</fullName>
    </submittedName>
</protein>
<organism evidence="2 3">
    <name type="scientific">Thermopolyspora flexuosa</name>
    <dbReference type="NCBI Taxonomy" id="103836"/>
    <lineage>
        <taxon>Bacteria</taxon>
        <taxon>Bacillati</taxon>
        <taxon>Actinomycetota</taxon>
        <taxon>Actinomycetes</taxon>
        <taxon>Streptosporangiales</taxon>
        <taxon>Streptosporangiaceae</taxon>
        <taxon>Thermopolyspora</taxon>
    </lineage>
</organism>
<evidence type="ECO:0000313" key="2">
    <source>
        <dbReference type="EMBL" id="TQM72577.1"/>
    </source>
</evidence>
<reference evidence="2 3" key="1">
    <citation type="submission" date="2019-06" db="EMBL/GenBank/DDBJ databases">
        <title>Sequencing the genomes of 1000 actinobacteria strains.</title>
        <authorList>
            <person name="Klenk H.-P."/>
        </authorList>
    </citation>
    <scope>NUCLEOTIDE SEQUENCE [LARGE SCALE GENOMIC DNA]</scope>
    <source>
        <strain evidence="2 3">DSM 43186</strain>
    </source>
</reference>
<feature type="compositionally biased region" description="Basic and acidic residues" evidence="1">
    <location>
        <begin position="95"/>
        <end position="104"/>
    </location>
</feature>
<feature type="region of interest" description="Disordered" evidence="1">
    <location>
        <begin position="187"/>
        <end position="276"/>
    </location>
</feature>
<dbReference type="EMBL" id="VFPQ01000002">
    <property type="protein sequence ID" value="TQM72577.1"/>
    <property type="molecule type" value="Genomic_DNA"/>
</dbReference>
<feature type="compositionally biased region" description="Basic and acidic residues" evidence="1">
    <location>
        <begin position="51"/>
        <end position="63"/>
    </location>
</feature>
<proteinExistence type="predicted"/>
<sequence length="400" mass="43131">MTTDPDALLTAPSSRLTTGLGHPPRTGRPLKLTDAEPLTLAVAQALPGIRSETRWLRLYERPQRPHGRRRTATTATGQAPLLAPVSRETTPYPSPERRSDESSPCRHNAQHPTSPRHDGRAVAVRRGLALDEDEEEPSGHRPPAPRQRYERQRVPRFHVKHQLRLLPAAIGAPRVARRSGHRHASALLAPEAKPGGPLSAAKADDATVASKGTGAAPPSSRSRHCVPSQEPTASNQAETAFAGSPGNGCRLRPAEDRVQGPGSAPSTARWPTCADVHKGPTGSRALTAPAPDAMFHVKPLPRWGARRSPTVESLGRADVCGVPPSTRPSRVRRVRRTAQALQTGPRRLGPTSLRGGLPTRRRMPAIRVRQQTLTPPSRRAVPQTGPAAPRVGQRHPRRTA</sequence>
<feature type="region of interest" description="Disordered" evidence="1">
    <location>
        <begin position="51"/>
        <end position="155"/>
    </location>
</feature>
<dbReference type="Proteomes" id="UP000319213">
    <property type="component" value="Unassembled WGS sequence"/>
</dbReference>
<evidence type="ECO:0000256" key="1">
    <source>
        <dbReference type="SAM" id="MobiDB-lite"/>
    </source>
</evidence>
<feature type="region of interest" description="Disordered" evidence="1">
    <location>
        <begin position="334"/>
        <end position="400"/>
    </location>
</feature>
<feature type="region of interest" description="Disordered" evidence="1">
    <location>
        <begin position="1"/>
        <end position="35"/>
    </location>
</feature>
<evidence type="ECO:0000313" key="3">
    <source>
        <dbReference type="Proteomes" id="UP000319213"/>
    </source>
</evidence>
<name>A0A543IPS1_9ACTN</name>
<dbReference type="OrthoDB" id="4962032at2"/>
<accession>A0A543IPS1</accession>
<gene>
    <name evidence="2" type="ORF">FHX40_4726</name>
</gene>